<dbReference type="OrthoDB" id="25666at2"/>
<dbReference type="Proteomes" id="UP000031972">
    <property type="component" value="Unassembled WGS sequence"/>
</dbReference>
<dbReference type="RefSeq" id="WP_041055407.1">
    <property type="nucleotide sequence ID" value="NZ_JXRR01000008.1"/>
</dbReference>
<dbReference type="EMBL" id="JXRR01000008">
    <property type="protein sequence ID" value="KIL51054.1"/>
    <property type="molecule type" value="Genomic_DNA"/>
</dbReference>
<feature type="binding site" evidence="3">
    <location>
        <position position="125"/>
    </location>
    <ligand>
        <name>a divalent metal cation</name>
        <dbReference type="ChEBI" id="CHEBI:60240"/>
    </ligand>
</feature>
<dbReference type="Gene3D" id="1.20.120.450">
    <property type="entry name" value="dinb family like domain"/>
    <property type="match status" value="1"/>
</dbReference>
<dbReference type="PANTHER" id="PTHR37302:SF3">
    <property type="entry name" value="DAMAGE-INDUCIBLE PROTEIN DINB"/>
    <property type="match status" value="1"/>
</dbReference>
<proteinExistence type="inferred from homology"/>
<dbReference type="GO" id="GO:0046872">
    <property type="term" value="F:metal ion binding"/>
    <property type="evidence" value="ECO:0007669"/>
    <property type="project" value="UniProtKB-KW"/>
</dbReference>
<accession>A0A0C2SAU4</accession>
<comment type="caution">
    <text evidence="4">The sequence shown here is derived from an EMBL/GenBank/DDBJ whole genome shotgun (WGS) entry which is preliminary data.</text>
</comment>
<evidence type="ECO:0000256" key="3">
    <source>
        <dbReference type="PIRSR" id="PIRSR607837-1"/>
    </source>
</evidence>
<dbReference type="Pfam" id="PF05163">
    <property type="entry name" value="DinB"/>
    <property type="match status" value="1"/>
</dbReference>
<keyword evidence="2 3" id="KW-0479">Metal-binding</keyword>
<reference evidence="4 5" key="1">
    <citation type="submission" date="2015-01" db="EMBL/GenBank/DDBJ databases">
        <title>Jeotgalibacillus campisalis genome sequencing.</title>
        <authorList>
            <person name="Goh K.M."/>
            <person name="Chan K.-G."/>
            <person name="Yaakop A.S."/>
            <person name="Ee R."/>
            <person name="Gan H.M."/>
            <person name="Chan C.S."/>
        </authorList>
    </citation>
    <scope>NUCLEOTIDE SEQUENCE [LARGE SCALE GENOMIC DNA]</scope>
    <source>
        <strain evidence="4 5">SF-57</strain>
    </source>
</reference>
<keyword evidence="5" id="KW-1185">Reference proteome</keyword>
<feature type="binding site" evidence="3">
    <location>
        <position position="44"/>
    </location>
    <ligand>
        <name>a divalent metal cation</name>
        <dbReference type="ChEBI" id="CHEBI:60240"/>
    </ligand>
</feature>
<comment type="similarity">
    <text evidence="1">Belongs to the DinB family.</text>
</comment>
<evidence type="ECO:0000313" key="4">
    <source>
        <dbReference type="EMBL" id="KIL51054.1"/>
    </source>
</evidence>
<dbReference type="PANTHER" id="PTHR37302">
    <property type="entry name" value="SLR1116 PROTEIN"/>
    <property type="match status" value="1"/>
</dbReference>
<dbReference type="InterPro" id="IPR007837">
    <property type="entry name" value="DinB"/>
</dbReference>
<evidence type="ECO:0000313" key="5">
    <source>
        <dbReference type="Proteomes" id="UP000031972"/>
    </source>
</evidence>
<gene>
    <name evidence="4" type="ORF">KR50_09350</name>
</gene>
<feature type="binding site" evidence="3">
    <location>
        <position position="129"/>
    </location>
    <ligand>
        <name>a divalent metal cation</name>
        <dbReference type="ChEBI" id="CHEBI:60240"/>
    </ligand>
</feature>
<dbReference type="AlphaFoldDB" id="A0A0C2SAU4"/>
<name>A0A0C2SAU4_9BACL</name>
<dbReference type="SUPFAM" id="SSF109854">
    <property type="entry name" value="DinB/YfiT-like putative metalloenzymes"/>
    <property type="match status" value="1"/>
</dbReference>
<dbReference type="InterPro" id="IPR034660">
    <property type="entry name" value="DinB/YfiT-like"/>
</dbReference>
<dbReference type="PATRIC" id="fig|220754.4.peg.953"/>
<organism evidence="4 5">
    <name type="scientific">Jeotgalibacillus campisalis</name>
    <dbReference type="NCBI Taxonomy" id="220754"/>
    <lineage>
        <taxon>Bacteria</taxon>
        <taxon>Bacillati</taxon>
        <taxon>Bacillota</taxon>
        <taxon>Bacilli</taxon>
        <taxon>Bacillales</taxon>
        <taxon>Caryophanaceae</taxon>
        <taxon>Jeotgalibacillus</taxon>
    </lineage>
</organism>
<evidence type="ECO:0000256" key="1">
    <source>
        <dbReference type="ARBA" id="ARBA00008635"/>
    </source>
</evidence>
<protein>
    <submittedName>
        <fullName evidence="4">DNA damage-inducible protein DinB</fullName>
    </submittedName>
</protein>
<evidence type="ECO:0000256" key="2">
    <source>
        <dbReference type="ARBA" id="ARBA00022723"/>
    </source>
</evidence>
<sequence>MRKLFEYNWQVREEWFDWCETVPEEELLKERTGGIGSILYTLFHIVETEYSWLQALEGNPGVEEPPFEEYSSLEKVRRLSSEFHRQVEPFVREWTADMESHRLSVPDEEEAGFAYGEVMRHVIAHEIHHIGQLSIWSRELERKPISANLIGRGLYVG</sequence>